<evidence type="ECO:0000256" key="1">
    <source>
        <dbReference type="ARBA" id="ARBA00023015"/>
    </source>
</evidence>
<proteinExistence type="predicted"/>
<dbReference type="Gene3D" id="1.10.10.60">
    <property type="entry name" value="Homeodomain-like"/>
    <property type="match status" value="1"/>
</dbReference>
<dbReference type="Proteomes" id="UP001336835">
    <property type="component" value="Unassembled WGS sequence"/>
</dbReference>
<dbReference type="PROSITE" id="PS01124">
    <property type="entry name" value="HTH_ARAC_FAMILY_2"/>
    <property type="match status" value="1"/>
</dbReference>
<feature type="domain" description="HTH araC/xylS-type" evidence="3">
    <location>
        <begin position="159"/>
        <end position="259"/>
    </location>
</feature>
<dbReference type="InterPro" id="IPR018060">
    <property type="entry name" value="HTH_AraC"/>
</dbReference>
<dbReference type="SUPFAM" id="SSF46689">
    <property type="entry name" value="Homeodomain-like"/>
    <property type="match status" value="1"/>
</dbReference>
<gene>
    <name evidence="4" type="ORF">VRU48_10265</name>
</gene>
<dbReference type="RefSeq" id="WP_330107850.1">
    <property type="nucleotide sequence ID" value="NZ_JAZDQT010000002.1"/>
</dbReference>
<sequence length="273" mass="31324">MERELFVNIAPISKRLSKYIHSFTLSVKEATCPTTYIAFPNLGTCLAFFNQTKVCIEETHVSFSKDKGTRPSIILLGRAQFPVSVTFNDPVEEIAINFTACGINYFFDVPFYQIAQQAHQVLTNHKWTNFAAVLFAAPAPERLALLEDFLLTCLNEENKEILEKIYTQVSRNEIQQVKELANLVHMSERNLLRYFKDYFGCSPSAFNKIRRFRSAIGQTYNGNGYPKKFYDESTYFDLAHFRKDFRQFTGAGLTQFYKALFLVGNGGSPFQLK</sequence>
<protein>
    <submittedName>
        <fullName evidence="4">Helix-turn-helix domain-containing protein</fullName>
    </submittedName>
</protein>
<dbReference type="Pfam" id="PF12833">
    <property type="entry name" value="HTH_18"/>
    <property type="match status" value="1"/>
</dbReference>
<keyword evidence="1" id="KW-0805">Transcription regulation</keyword>
<reference evidence="4 5" key="1">
    <citation type="submission" date="2024-01" db="EMBL/GenBank/DDBJ databases">
        <title>Pedobacter sp. nov., isolated from fresh soil.</title>
        <authorList>
            <person name="Le N.T.T."/>
        </authorList>
    </citation>
    <scope>NUCLEOTIDE SEQUENCE [LARGE SCALE GENOMIC DNA]</scope>
    <source>
        <strain evidence="4 5">KR3-3</strain>
    </source>
</reference>
<name>A0ABU7I7Q2_9SPHI</name>
<organism evidence="4 5">
    <name type="scientific">Pedobacter albus</name>
    <dbReference type="NCBI Taxonomy" id="3113905"/>
    <lineage>
        <taxon>Bacteria</taxon>
        <taxon>Pseudomonadati</taxon>
        <taxon>Bacteroidota</taxon>
        <taxon>Sphingobacteriia</taxon>
        <taxon>Sphingobacteriales</taxon>
        <taxon>Sphingobacteriaceae</taxon>
        <taxon>Pedobacter</taxon>
    </lineage>
</organism>
<keyword evidence="5" id="KW-1185">Reference proteome</keyword>
<keyword evidence="2" id="KW-0804">Transcription</keyword>
<evidence type="ECO:0000313" key="5">
    <source>
        <dbReference type="Proteomes" id="UP001336835"/>
    </source>
</evidence>
<evidence type="ECO:0000256" key="2">
    <source>
        <dbReference type="ARBA" id="ARBA00023163"/>
    </source>
</evidence>
<dbReference type="EMBL" id="JAZDQT010000002">
    <property type="protein sequence ID" value="MEE1945494.1"/>
    <property type="molecule type" value="Genomic_DNA"/>
</dbReference>
<evidence type="ECO:0000313" key="4">
    <source>
        <dbReference type="EMBL" id="MEE1945494.1"/>
    </source>
</evidence>
<accession>A0ABU7I7Q2</accession>
<comment type="caution">
    <text evidence="4">The sequence shown here is derived from an EMBL/GenBank/DDBJ whole genome shotgun (WGS) entry which is preliminary data.</text>
</comment>
<dbReference type="InterPro" id="IPR009057">
    <property type="entry name" value="Homeodomain-like_sf"/>
</dbReference>
<evidence type="ECO:0000259" key="3">
    <source>
        <dbReference type="PROSITE" id="PS01124"/>
    </source>
</evidence>